<evidence type="ECO:0000256" key="12">
    <source>
        <dbReference type="SAM" id="MobiDB-lite"/>
    </source>
</evidence>
<gene>
    <name evidence="14" type="ORF">GMRT_10345</name>
</gene>
<evidence type="ECO:0000256" key="1">
    <source>
        <dbReference type="ARBA" id="ARBA00009196"/>
    </source>
</evidence>
<evidence type="ECO:0000256" key="7">
    <source>
        <dbReference type="ARBA" id="ARBA00022777"/>
    </source>
</evidence>
<dbReference type="OrthoDB" id="205248at2759"/>
<dbReference type="GO" id="GO:0005524">
    <property type="term" value="F:ATP binding"/>
    <property type="evidence" value="ECO:0007669"/>
    <property type="project" value="UniProtKB-KW"/>
</dbReference>
<feature type="compositionally biased region" description="Acidic residues" evidence="12">
    <location>
        <begin position="339"/>
        <end position="363"/>
    </location>
</feature>
<dbReference type="EMBL" id="VDLU01000005">
    <property type="protein sequence ID" value="TNJ26446.1"/>
    <property type="molecule type" value="Genomic_DNA"/>
</dbReference>
<sequence length="416" mass="48259">MERLTHRTKQASKRTDRSDHATTNLVLDDRIRLIVFQLLERGRLLSLDSVINTGKEANVFLGKGPQGPVAVKVFSTSIMAFRKRVDYIEGEHRFESITHSQRTNSRRLVKLWAEKEYRNILRIVDIGTICIPTPYFLADTLIGMEFLGVDEVPAPRLRDVADQFSETRLEKAYWSILRGMRDLYHKGGLVHGDLSEYNILYLHKKLWIIDVGQAVDITHPEAAEFLKLDIFNISCFFARLTVPILTCQDALNFICCPTIPEVDSRYEGSIEYDALTPKTPTKSLDPRVTAWIRQLRAKDAKVLQWSELQADRGFIDYPMLDRLGDFLEERMRATAVVHDDDDDEEADEDEAEEEGEDEGEDEPTAAKTLNRAEYTKEEWREVQKRLREEARERRARKVPKKEKKRAELLGRRRRHS</sequence>
<feature type="domain" description="Protein kinase" evidence="13">
    <location>
        <begin position="45"/>
        <end position="416"/>
    </location>
</feature>
<dbReference type="EC" id="2.7.11.1" evidence="2"/>
<keyword evidence="15" id="KW-1185">Reference proteome</keyword>
<evidence type="ECO:0000256" key="2">
    <source>
        <dbReference type="ARBA" id="ARBA00012513"/>
    </source>
</evidence>
<dbReference type="GO" id="GO:0004674">
    <property type="term" value="F:protein serine/threonine kinase activity"/>
    <property type="evidence" value="ECO:0007669"/>
    <property type="project" value="UniProtKB-KW"/>
</dbReference>
<dbReference type="InterPro" id="IPR051272">
    <property type="entry name" value="RIO-type_Ser/Thr_kinase"/>
</dbReference>
<keyword evidence="7 14" id="KW-0418">Kinase</keyword>
<accession>A0A4Z1SLD2</accession>
<evidence type="ECO:0000256" key="5">
    <source>
        <dbReference type="ARBA" id="ARBA00022723"/>
    </source>
</evidence>
<evidence type="ECO:0000256" key="11">
    <source>
        <dbReference type="ARBA" id="ARBA00048679"/>
    </source>
</evidence>
<dbReference type="SMART" id="SM00090">
    <property type="entry name" value="RIO"/>
    <property type="match status" value="1"/>
</dbReference>
<comment type="catalytic activity">
    <reaction evidence="11">
        <text>L-seryl-[protein] + ATP = O-phospho-L-seryl-[protein] + ADP + H(+)</text>
        <dbReference type="Rhea" id="RHEA:17989"/>
        <dbReference type="Rhea" id="RHEA-COMP:9863"/>
        <dbReference type="Rhea" id="RHEA-COMP:11604"/>
        <dbReference type="ChEBI" id="CHEBI:15378"/>
        <dbReference type="ChEBI" id="CHEBI:29999"/>
        <dbReference type="ChEBI" id="CHEBI:30616"/>
        <dbReference type="ChEBI" id="CHEBI:83421"/>
        <dbReference type="ChEBI" id="CHEBI:456216"/>
        <dbReference type="EC" id="2.7.11.1"/>
    </reaction>
</comment>
<evidence type="ECO:0000313" key="15">
    <source>
        <dbReference type="Proteomes" id="UP000315496"/>
    </source>
</evidence>
<keyword evidence="3" id="KW-0723">Serine/threonine-protein kinase</keyword>
<keyword evidence="9" id="KW-0460">Magnesium</keyword>
<dbReference type="GO" id="GO:0046872">
    <property type="term" value="F:metal ion binding"/>
    <property type="evidence" value="ECO:0007669"/>
    <property type="project" value="UniProtKB-KW"/>
</dbReference>
<dbReference type="AlphaFoldDB" id="A0A4Z1SLD2"/>
<evidence type="ECO:0000256" key="3">
    <source>
        <dbReference type="ARBA" id="ARBA00022527"/>
    </source>
</evidence>
<feature type="compositionally biased region" description="Basic and acidic residues" evidence="12">
    <location>
        <begin position="373"/>
        <end position="392"/>
    </location>
</feature>
<keyword evidence="6" id="KW-0547">Nucleotide-binding</keyword>
<dbReference type="Pfam" id="PF01163">
    <property type="entry name" value="RIO1"/>
    <property type="match status" value="1"/>
</dbReference>
<dbReference type="CDD" id="cd05145">
    <property type="entry name" value="RIO1_like"/>
    <property type="match status" value="1"/>
</dbReference>
<evidence type="ECO:0000256" key="8">
    <source>
        <dbReference type="ARBA" id="ARBA00022840"/>
    </source>
</evidence>
<dbReference type="PROSITE" id="PS50011">
    <property type="entry name" value="PROTEIN_KINASE_DOM"/>
    <property type="match status" value="1"/>
</dbReference>
<dbReference type="PANTHER" id="PTHR45723">
    <property type="entry name" value="SERINE/THREONINE-PROTEIN KINASE RIO1"/>
    <property type="match status" value="1"/>
</dbReference>
<dbReference type="Proteomes" id="UP000315496">
    <property type="component" value="Chromosome 5"/>
</dbReference>
<feature type="compositionally biased region" description="Basic residues" evidence="12">
    <location>
        <begin position="393"/>
        <end position="403"/>
    </location>
</feature>
<dbReference type="InterPro" id="IPR018935">
    <property type="entry name" value="RIO_kinase_CS"/>
</dbReference>
<dbReference type="VEuPathDB" id="GiardiaDB:GMRT_10345"/>
<evidence type="ECO:0000256" key="4">
    <source>
        <dbReference type="ARBA" id="ARBA00022679"/>
    </source>
</evidence>
<keyword evidence="5" id="KW-0479">Metal-binding</keyword>
<comment type="caution">
    <text evidence="14">The sequence shown here is derived from an EMBL/GenBank/DDBJ whole genome shotgun (WGS) entry which is preliminary data.</text>
</comment>
<dbReference type="InterPro" id="IPR000719">
    <property type="entry name" value="Prot_kinase_dom"/>
</dbReference>
<dbReference type="Gene3D" id="3.30.200.20">
    <property type="entry name" value="Phosphorylase Kinase, domain 1"/>
    <property type="match status" value="1"/>
</dbReference>
<organism evidence="14 15">
    <name type="scientific">Giardia muris</name>
    <dbReference type="NCBI Taxonomy" id="5742"/>
    <lineage>
        <taxon>Eukaryota</taxon>
        <taxon>Metamonada</taxon>
        <taxon>Diplomonadida</taxon>
        <taxon>Hexamitidae</taxon>
        <taxon>Giardiinae</taxon>
        <taxon>Giardia</taxon>
    </lineage>
</organism>
<keyword evidence="8" id="KW-0067">ATP-binding</keyword>
<reference evidence="14 15" key="1">
    <citation type="submission" date="2019-05" db="EMBL/GenBank/DDBJ databases">
        <title>The compact genome of Giardia muris reveals important steps in the evolution of intestinal protozoan parasites.</title>
        <authorList>
            <person name="Xu F."/>
            <person name="Jimenez-Gonzalez A."/>
            <person name="Einarsson E."/>
            <person name="Astvaldsson A."/>
            <person name="Peirasmaki D."/>
            <person name="Eckmann L."/>
            <person name="Andersson J.O."/>
            <person name="Svard S.G."/>
            <person name="Jerlstrom-Hultqvist J."/>
        </authorList>
    </citation>
    <scope>NUCLEOTIDE SEQUENCE [LARGE SCALE GENOMIC DNA]</scope>
    <source>
        <strain evidence="14 15">Roberts-Thomson</strain>
    </source>
</reference>
<dbReference type="InterPro" id="IPR018934">
    <property type="entry name" value="RIO_dom"/>
</dbReference>
<dbReference type="InterPro" id="IPR011009">
    <property type="entry name" value="Kinase-like_dom_sf"/>
</dbReference>
<keyword evidence="4" id="KW-0808">Transferase</keyword>
<evidence type="ECO:0000256" key="6">
    <source>
        <dbReference type="ARBA" id="ARBA00022741"/>
    </source>
</evidence>
<evidence type="ECO:0000259" key="13">
    <source>
        <dbReference type="PROSITE" id="PS50011"/>
    </source>
</evidence>
<protein>
    <recommendedName>
        <fullName evidence="2">non-specific serine/threonine protein kinase</fullName>
        <ecNumber evidence="2">2.7.11.1</ecNumber>
    </recommendedName>
</protein>
<comment type="similarity">
    <text evidence="1">Belongs to the protein kinase superfamily. RIO-type Ser/Thr kinase family.</text>
</comment>
<feature type="region of interest" description="Disordered" evidence="12">
    <location>
        <begin position="336"/>
        <end position="416"/>
    </location>
</feature>
<evidence type="ECO:0000313" key="14">
    <source>
        <dbReference type="EMBL" id="TNJ26446.1"/>
    </source>
</evidence>
<dbReference type="PROSITE" id="PS01245">
    <property type="entry name" value="RIO1"/>
    <property type="match status" value="1"/>
</dbReference>
<dbReference type="SUPFAM" id="SSF56112">
    <property type="entry name" value="Protein kinase-like (PK-like)"/>
    <property type="match status" value="1"/>
</dbReference>
<dbReference type="Gene3D" id="1.10.510.10">
    <property type="entry name" value="Transferase(Phosphotransferase) domain 1"/>
    <property type="match status" value="1"/>
</dbReference>
<evidence type="ECO:0000256" key="10">
    <source>
        <dbReference type="ARBA" id="ARBA00047899"/>
    </source>
</evidence>
<comment type="catalytic activity">
    <reaction evidence="10">
        <text>L-threonyl-[protein] + ATP = O-phospho-L-threonyl-[protein] + ADP + H(+)</text>
        <dbReference type="Rhea" id="RHEA:46608"/>
        <dbReference type="Rhea" id="RHEA-COMP:11060"/>
        <dbReference type="Rhea" id="RHEA-COMP:11605"/>
        <dbReference type="ChEBI" id="CHEBI:15378"/>
        <dbReference type="ChEBI" id="CHEBI:30013"/>
        <dbReference type="ChEBI" id="CHEBI:30616"/>
        <dbReference type="ChEBI" id="CHEBI:61977"/>
        <dbReference type="ChEBI" id="CHEBI:456216"/>
        <dbReference type="EC" id="2.7.11.1"/>
    </reaction>
</comment>
<dbReference type="InterPro" id="IPR000687">
    <property type="entry name" value="RIO_kinase"/>
</dbReference>
<name>A0A4Z1SLD2_GIAMU</name>
<evidence type="ECO:0000256" key="9">
    <source>
        <dbReference type="ARBA" id="ARBA00022842"/>
    </source>
</evidence>
<proteinExistence type="inferred from homology"/>